<dbReference type="RefSeq" id="WP_058463491.1">
    <property type="nucleotide sequence ID" value="NZ_CAAAHQ010000001.1"/>
</dbReference>
<dbReference type="InterPro" id="IPR004360">
    <property type="entry name" value="Glyas_Fos-R_dOase_dom"/>
</dbReference>
<gene>
    <name evidence="2" type="ORF">Lcin_0245</name>
    <name evidence="3" type="ORF">NCTC12438_01703</name>
</gene>
<keyword evidence="4" id="KW-1185">Reference proteome</keyword>
<evidence type="ECO:0000259" key="1">
    <source>
        <dbReference type="PROSITE" id="PS51819"/>
    </source>
</evidence>
<evidence type="ECO:0000313" key="4">
    <source>
        <dbReference type="Proteomes" id="UP000054854"/>
    </source>
</evidence>
<reference evidence="3 5" key="2">
    <citation type="submission" date="2018-06" db="EMBL/GenBank/DDBJ databases">
        <authorList>
            <consortium name="Pathogen Informatics"/>
            <person name="Doyle S."/>
        </authorList>
    </citation>
    <scope>NUCLEOTIDE SEQUENCE [LARGE SCALE GENOMIC DNA]</scope>
    <source>
        <strain evidence="3 5">NCTC12438</strain>
    </source>
</reference>
<dbReference type="Proteomes" id="UP000255316">
    <property type="component" value="Unassembled WGS sequence"/>
</dbReference>
<dbReference type="EMBL" id="LNXX01000005">
    <property type="protein sequence ID" value="KTC93207.1"/>
    <property type="molecule type" value="Genomic_DNA"/>
</dbReference>
<dbReference type="EMBL" id="UGNX01000001">
    <property type="protein sequence ID" value="STX35092.1"/>
    <property type="molecule type" value="Genomic_DNA"/>
</dbReference>
<reference evidence="2 4" key="1">
    <citation type="submission" date="2015-11" db="EMBL/GenBank/DDBJ databases">
        <title>Genomic analysis of 38 Legionella species identifies large and diverse effector repertoires.</title>
        <authorList>
            <person name="Burstein D."/>
            <person name="Amaro F."/>
            <person name="Zusman T."/>
            <person name="Lifshitz Z."/>
            <person name="Cohen O."/>
            <person name="Gilbert J.A."/>
            <person name="Pupko T."/>
            <person name="Shuman H.A."/>
            <person name="Segal G."/>
        </authorList>
    </citation>
    <scope>NUCLEOTIDE SEQUENCE [LARGE SCALE GENOMIC DNA]</scope>
    <source>
        <strain evidence="2 4">CDC#72-OH-14</strain>
    </source>
</reference>
<dbReference type="OrthoDB" id="9800438at2"/>
<dbReference type="Proteomes" id="UP000054854">
    <property type="component" value="Unassembled WGS sequence"/>
</dbReference>
<dbReference type="PANTHER" id="PTHR35006:SF2">
    <property type="entry name" value="GLYOXALASE FAMILY PROTEIN (AFU_ORTHOLOGUE AFUA_5G14830)"/>
    <property type="match status" value="1"/>
</dbReference>
<dbReference type="PROSITE" id="PS51819">
    <property type="entry name" value="VOC"/>
    <property type="match status" value="1"/>
</dbReference>
<feature type="domain" description="VOC" evidence="1">
    <location>
        <begin position="2"/>
        <end position="119"/>
    </location>
</feature>
<dbReference type="Gene3D" id="3.10.180.10">
    <property type="entry name" value="2,3-Dihydroxybiphenyl 1,2-Dioxygenase, domain 1"/>
    <property type="match status" value="1"/>
</dbReference>
<sequence>MILDHVGITVSNYEQSKKFYSHVLEPLGITLIKEQNQWAGFGKQGKPEFWFGEGKKSDYFSHITFVAENKKAVEQFYTIALQQGATCNGEPKYRTHYYPHYYGAFIIDPDGHYIGAIMHPKMSQ</sequence>
<protein>
    <submittedName>
        <fullName evidence="3">Glyoxalase/bleomycin resistance protein</fullName>
    </submittedName>
</protein>
<evidence type="ECO:0000313" key="3">
    <source>
        <dbReference type="EMBL" id="STX35092.1"/>
    </source>
</evidence>
<dbReference type="SUPFAM" id="SSF54593">
    <property type="entry name" value="Glyoxalase/Bleomycin resistance protein/Dihydroxybiphenyl dioxygenase"/>
    <property type="match status" value="1"/>
</dbReference>
<dbReference type="CDD" id="cd07262">
    <property type="entry name" value="VOC_like"/>
    <property type="match status" value="1"/>
</dbReference>
<dbReference type="Pfam" id="PF00903">
    <property type="entry name" value="Glyoxalase"/>
    <property type="match status" value="1"/>
</dbReference>
<name>A0A378IJZ9_9GAMM</name>
<organism evidence="3 5">
    <name type="scientific">Legionella cincinnatiensis</name>
    <dbReference type="NCBI Taxonomy" id="28085"/>
    <lineage>
        <taxon>Bacteria</taxon>
        <taxon>Pseudomonadati</taxon>
        <taxon>Pseudomonadota</taxon>
        <taxon>Gammaproteobacteria</taxon>
        <taxon>Legionellales</taxon>
        <taxon>Legionellaceae</taxon>
        <taxon>Legionella</taxon>
    </lineage>
</organism>
<dbReference type="AlphaFoldDB" id="A0A378IJZ9"/>
<evidence type="ECO:0000313" key="2">
    <source>
        <dbReference type="EMBL" id="KTC93207.1"/>
    </source>
</evidence>
<dbReference type="InterPro" id="IPR037523">
    <property type="entry name" value="VOC_core"/>
</dbReference>
<evidence type="ECO:0000313" key="5">
    <source>
        <dbReference type="Proteomes" id="UP000255316"/>
    </source>
</evidence>
<dbReference type="InterPro" id="IPR029068">
    <property type="entry name" value="Glyas_Bleomycin-R_OHBP_Dase"/>
</dbReference>
<dbReference type="PANTHER" id="PTHR35006">
    <property type="entry name" value="GLYOXALASE FAMILY PROTEIN (AFU_ORTHOLOGUE AFUA_5G14830)"/>
    <property type="match status" value="1"/>
</dbReference>
<accession>A0A378IJZ9</accession>
<dbReference type="STRING" id="28085.Lcin_0245"/>
<proteinExistence type="predicted"/>